<evidence type="ECO:0000259" key="3">
    <source>
        <dbReference type="PROSITE" id="PS51898"/>
    </source>
</evidence>
<feature type="domain" description="Tyr recombinase" evidence="3">
    <location>
        <begin position="227"/>
        <end position="442"/>
    </location>
</feature>
<keyword evidence="2" id="KW-0233">DNA recombination</keyword>
<dbReference type="SUPFAM" id="SSF56349">
    <property type="entry name" value="DNA breaking-rejoining enzymes"/>
    <property type="match status" value="1"/>
</dbReference>
<reference evidence="4 5" key="1">
    <citation type="submission" date="2019-03" db="EMBL/GenBank/DDBJ databases">
        <title>Freshwater and sediment microbial communities from various areas in North America, analyzing microbe dynamics in response to fracking.</title>
        <authorList>
            <person name="Lamendella R."/>
        </authorList>
    </citation>
    <scope>NUCLEOTIDE SEQUENCE [LARGE SCALE GENOMIC DNA]</scope>
    <source>
        <strain evidence="4 5">6_TX</strain>
    </source>
</reference>
<organism evidence="4 5">
    <name type="scientific">Modicisalibacter xianhensis</name>
    <dbReference type="NCBI Taxonomy" id="442341"/>
    <lineage>
        <taxon>Bacteria</taxon>
        <taxon>Pseudomonadati</taxon>
        <taxon>Pseudomonadota</taxon>
        <taxon>Gammaproteobacteria</taxon>
        <taxon>Oceanospirillales</taxon>
        <taxon>Halomonadaceae</taxon>
        <taxon>Modicisalibacter</taxon>
    </lineage>
</organism>
<dbReference type="PANTHER" id="PTHR30349">
    <property type="entry name" value="PHAGE INTEGRASE-RELATED"/>
    <property type="match status" value="1"/>
</dbReference>
<dbReference type="Proteomes" id="UP000294489">
    <property type="component" value="Unassembled WGS sequence"/>
</dbReference>
<dbReference type="InterPro" id="IPR011010">
    <property type="entry name" value="DNA_brk_join_enz"/>
</dbReference>
<dbReference type="AlphaFoldDB" id="A0A4R8FIU3"/>
<keyword evidence="1" id="KW-0229">DNA integration</keyword>
<sequence length="449" mass="50716">MCIKTVAYLNPRASLDLIDAYLRQGLSMRHFTIVGKDRSSILVGPGGEESLAFRHYRDYLARSRKISTGTLANYLTHVAIFIEFIYASSEIGIEPTSQNLEHIISLYENYLLFADESDDVLVRRIAEFTGRSHGCNSSSLSVIESALLHFLTLSDMLANSQGEDGLFSRYLPHMIQPVSQREAYRIRSVGWLGGLIRGGAKRKKTSQNRLFRATRLSGKTLGLAQKDENYAFPVSKIAELIMAPNLHRDRALYALLAASGIRSHEALQVKFPDVNLSKKTLKIVNPLNYELKGLTERECGALRYKGRSVEQAFLISPWSEIFFHEIEKYLSYESVKGVNHLFIFQILAGPHKGRPMFASDRSERIKQFRKRAEEIGVDLPKGVGLHSLRHAWGTYMLNDYPVTGGKGLQKSLVSQMMGHSSLSSTNVYAKHEEKEVLRIIQEGRDKIYK</sequence>
<comment type="caution">
    <text evidence="4">The sequence shown here is derived from an EMBL/GenBank/DDBJ whole genome shotgun (WGS) entry which is preliminary data.</text>
</comment>
<evidence type="ECO:0000313" key="4">
    <source>
        <dbReference type="EMBL" id="TDX26036.1"/>
    </source>
</evidence>
<dbReference type="InterPro" id="IPR002104">
    <property type="entry name" value="Integrase_catalytic"/>
</dbReference>
<dbReference type="PROSITE" id="PS51898">
    <property type="entry name" value="TYR_RECOMBINASE"/>
    <property type="match status" value="1"/>
</dbReference>
<dbReference type="Gene3D" id="1.10.443.10">
    <property type="entry name" value="Intergrase catalytic core"/>
    <property type="match status" value="1"/>
</dbReference>
<accession>A0A4R8FIU3</accession>
<gene>
    <name evidence="4" type="ORF">DFO67_11718</name>
</gene>
<dbReference type="Pfam" id="PF00589">
    <property type="entry name" value="Phage_integrase"/>
    <property type="match status" value="1"/>
</dbReference>
<evidence type="ECO:0000256" key="2">
    <source>
        <dbReference type="ARBA" id="ARBA00023172"/>
    </source>
</evidence>
<proteinExistence type="predicted"/>
<dbReference type="GO" id="GO:0015074">
    <property type="term" value="P:DNA integration"/>
    <property type="evidence" value="ECO:0007669"/>
    <property type="project" value="UniProtKB-KW"/>
</dbReference>
<dbReference type="InterPro" id="IPR013762">
    <property type="entry name" value="Integrase-like_cat_sf"/>
</dbReference>
<dbReference type="EMBL" id="SOEC01000017">
    <property type="protein sequence ID" value="TDX26036.1"/>
    <property type="molecule type" value="Genomic_DNA"/>
</dbReference>
<evidence type="ECO:0000256" key="1">
    <source>
        <dbReference type="ARBA" id="ARBA00022908"/>
    </source>
</evidence>
<dbReference type="RefSeq" id="WP_134019552.1">
    <property type="nucleotide sequence ID" value="NZ_SOEC01000017.1"/>
</dbReference>
<dbReference type="InterPro" id="IPR050090">
    <property type="entry name" value="Tyrosine_recombinase_XerCD"/>
</dbReference>
<evidence type="ECO:0000313" key="5">
    <source>
        <dbReference type="Proteomes" id="UP000294489"/>
    </source>
</evidence>
<dbReference type="GO" id="GO:0006310">
    <property type="term" value="P:DNA recombination"/>
    <property type="evidence" value="ECO:0007669"/>
    <property type="project" value="UniProtKB-KW"/>
</dbReference>
<dbReference type="OrthoDB" id="9801717at2"/>
<dbReference type="CDD" id="cd00397">
    <property type="entry name" value="DNA_BRE_C"/>
    <property type="match status" value="1"/>
</dbReference>
<dbReference type="GO" id="GO:0003677">
    <property type="term" value="F:DNA binding"/>
    <property type="evidence" value="ECO:0007669"/>
    <property type="project" value="InterPro"/>
</dbReference>
<protein>
    <submittedName>
        <fullName evidence="4">Phage integrase family protein</fullName>
    </submittedName>
</protein>
<dbReference type="PANTHER" id="PTHR30349:SF90">
    <property type="entry name" value="TYROSINE RECOMBINASE XERD"/>
    <property type="match status" value="1"/>
</dbReference>
<name>A0A4R8FIU3_9GAMM</name>